<reference evidence="2 3" key="1">
    <citation type="submission" date="2020-02" db="EMBL/GenBank/DDBJ databases">
        <title>Out from the shadows clarifying the taxonomy of the family Cryomorphaceae and related taxa by utilizing the GTDB taxonomic framework.</title>
        <authorList>
            <person name="Bowman J.P."/>
        </authorList>
    </citation>
    <scope>NUCLEOTIDE SEQUENCE [LARGE SCALE GENOMIC DNA]</scope>
    <source>
        <strain evidence="2 3">QSSC 1-22</strain>
    </source>
</reference>
<evidence type="ECO:0000313" key="3">
    <source>
        <dbReference type="Proteomes" id="UP000486602"/>
    </source>
</evidence>
<accession>A0A7K3WQJ9</accession>
<comment type="caution">
    <text evidence="2">The sequence shown here is derived from an EMBL/GenBank/DDBJ whole genome shotgun (WGS) entry which is preliminary data.</text>
</comment>
<evidence type="ECO:0000256" key="1">
    <source>
        <dbReference type="SAM" id="SignalP"/>
    </source>
</evidence>
<feature type="signal peptide" evidence="1">
    <location>
        <begin position="1"/>
        <end position="19"/>
    </location>
</feature>
<dbReference type="EMBL" id="JAAGVY010000016">
    <property type="protein sequence ID" value="NEN23836.1"/>
    <property type="molecule type" value="Genomic_DNA"/>
</dbReference>
<organism evidence="2 3">
    <name type="scientific">Cryomorpha ignava</name>
    <dbReference type="NCBI Taxonomy" id="101383"/>
    <lineage>
        <taxon>Bacteria</taxon>
        <taxon>Pseudomonadati</taxon>
        <taxon>Bacteroidota</taxon>
        <taxon>Flavobacteriia</taxon>
        <taxon>Flavobacteriales</taxon>
        <taxon>Cryomorphaceae</taxon>
        <taxon>Cryomorpha</taxon>
    </lineage>
</organism>
<dbReference type="RefSeq" id="WP_163285230.1">
    <property type="nucleotide sequence ID" value="NZ_JAAGVY010000016.1"/>
</dbReference>
<protein>
    <recommendedName>
        <fullName evidence="4">T9SS type A sorting domain-containing protein</fullName>
    </recommendedName>
</protein>
<keyword evidence="3" id="KW-1185">Reference proteome</keyword>
<evidence type="ECO:0008006" key="4">
    <source>
        <dbReference type="Google" id="ProtNLM"/>
    </source>
</evidence>
<name>A0A7K3WQJ9_9FLAO</name>
<dbReference type="Proteomes" id="UP000486602">
    <property type="component" value="Unassembled WGS sequence"/>
</dbReference>
<evidence type="ECO:0000313" key="2">
    <source>
        <dbReference type="EMBL" id="NEN23836.1"/>
    </source>
</evidence>
<dbReference type="AlphaFoldDB" id="A0A7K3WQJ9"/>
<sequence length="226" mass="25312">MKTIITLASICFICLSANAQNWNCDTLINIVKTTNHIQIHTYGNVYNIDDIDISMSYTARFENIPDEWQIFLDDPTNSYTEVTEGSSANFTLSEGIDPLYPEKMIFGMNHNGVPGHGELVYNIHSLSNPADSTKMVFDIVITSGSPLAVEEVELDRAFYYAGQGNFHLPANVESINVWNISGKLITQAENLGNTQYINLDTGNNQFILAEIKMNNRLFSKKFVVID</sequence>
<gene>
    <name evidence="2" type="ORF">G3O08_10015</name>
</gene>
<proteinExistence type="predicted"/>
<keyword evidence="1" id="KW-0732">Signal</keyword>
<feature type="chain" id="PRO_5029683187" description="T9SS type A sorting domain-containing protein" evidence="1">
    <location>
        <begin position="20"/>
        <end position="226"/>
    </location>
</feature>